<sequence length="135" mass="14730">MLAAGSARARAAERRFFDKSSLFGGPPVPLIGQGAAFCRSACPILTHACFSSLSSRRRGVIPICSSVSLLWLEPRICASVHEASCATPPLHWSCLPLCLTLQLEILCIDMQSCRHCPHNNPGLRFLEPLNGCFYM</sequence>
<gene>
    <name evidence="1" type="ORF">BJX68DRAFT_122179</name>
</gene>
<comment type="caution">
    <text evidence="1">The sequence shown here is derived from an EMBL/GenBank/DDBJ whole genome shotgun (WGS) entry which is preliminary data.</text>
</comment>
<evidence type="ECO:0000313" key="2">
    <source>
        <dbReference type="Proteomes" id="UP001610444"/>
    </source>
</evidence>
<name>A0ABR4K391_9EURO</name>
<protein>
    <submittedName>
        <fullName evidence="1">Uncharacterized protein</fullName>
    </submittedName>
</protein>
<organism evidence="1 2">
    <name type="scientific">Aspergillus pseudodeflectus</name>
    <dbReference type="NCBI Taxonomy" id="176178"/>
    <lineage>
        <taxon>Eukaryota</taxon>
        <taxon>Fungi</taxon>
        <taxon>Dikarya</taxon>
        <taxon>Ascomycota</taxon>
        <taxon>Pezizomycotina</taxon>
        <taxon>Eurotiomycetes</taxon>
        <taxon>Eurotiomycetidae</taxon>
        <taxon>Eurotiales</taxon>
        <taxon>Aspergillaceae</taxon>
        <taxon>Aspergillus</taxon>
        <taxon>Aspergillus subgen. Nidulantes</taxon>
    </lineage>
</organism>
<keyword evidence="2" id="KW-1185">Reference proteome</keyword>
<proteinExistence type="predicted"/>
<evidence type="ECO:0000313" key="1">
    <source>
        <dbReference type="EMBL" id="KAL2846795.1"/>
    </source>
</evidence>
<dbReference type="EMBL" id="JBFXLR010000031">
    <property type="protein sequence ID" value="KAL2846795.1"/>
    <property type="molecule type" value="Genomic_DNA"/>
</dbReference>
<accession>A0ABR4K391</accession>
<dbReference type="RefSeq" id="XP_070897379.1">
    <property type="nucleotide sequence ID" value="XM_071036137.1"/>
</dbReference>
<reference evidence="1 2" key="1">
    <citation type="submission" date="2024-07" db="EMBL/GenBank/DDBJ databases">
        <title>Section-level genome sequencing and comparative genomics of Aspergillus sections Usti and Cavernicolus.</title>
        <authorList>
            <consortium name="Lawrence Berkeley National Laboratory"/>
            <person name="Nybo J.L."/>
            <person name="Vesth T.C."/>
            <person name="Theobald S."/>
            <person name="Frisvad J.C."/>
            <person name="Larsen T.O."/>
            <person name="Kjaerboelling I."/>
            <person name="Rothschild-Mancinelli K."/>
            <person name="Lyhne E.K."/>
            <person name="Kogle M.E."/>
            <person name="Barry K."/>
            <person name="Clum A."/>
            <person name="Na H."/>
            <person name="Ledsgaard L."/>
            <person name="Lin J."/>
            <person name="Lipzen A."/>
            <person name="Kuo A."/>
            <person name="Riley R."/>
            <person name="Mondo S."/>
            <person name="LaButti K."/>
            <person name="Haridas S."/>
            <person name="Pangalinan J."/>
            <person name="Salamov A.A."/>
            <person name="Simmons B.A."/>
            <person name="Magnuson J.K."/>
            <person name="Chen J."/>
            <person name="Drula E."/>
            <person name="Henrissat B."/>
            <person name="Wiebenga A."/>
            <person name="Lubbers R.J."/>
            <person name="Gomes A.C."/>
            <person name="Macurrencykelacurrency M.R."/>
            <person name="Stajich J."/>
            <person name="Grigoriev I.V."/>
            <person name="Mortensen U.H."/>
            <person name="De vries R.P."/>
            <person name="Baker S.E."/>
            <person name="Andersen M.R."/>
        </authorList>
    </citation>
    <scope>NUCLEOTIDE SEQUENCE [LARGE SCALE GENOMIC DNA]</scope>
    <source>
        <strain evidence="1 2">CBS 756.74</strain>
    </source>
</reference>
<dbReference type="GeneID" id="98151301"/>
<dbReference type="Proteomes" id="UP001610444">
    <property type="component" value="Unassembled WGS sequence"/>
</dbReference>